<dbReference type="RefSeq" id="WP_184015787.1">
    <property type="nucleotide sequence ID" value="NZ_JACIJC010000001.1"/>
</dbReference>
<comment type="caution">
    <text evidence="2">The sequence shown here is derived from an EMBL/GenBank/DDBJ whole genome shotgun (WGS) entry which is preliminary data.</text>
</comment>
<dbReference type="AlphaFoldDB" id="A0A7W9AG02"/>
<feature type="chain" id="PRO_5030544211" evidence="1">
    <location>
        <begin position="26"/>
        <end position="329"/>
    </location>
</feature>
<evidence type="ECO:0000313" key="2">
    <source>
        <dbReference type="EMBL" id="MBB5684998.1"/>
    </source>
</evidence>
<protein>
    <submittedName>
        <fullName evidence="2">Uncharacterized protein</fullName>
    </submittedName>
</protein>
<keyword evidence="1" id="KW-0732">Signal</keyword>
<proteinExistence type="predicted"/>
<keyword evidence="3" id="KW-1185">Reference proteome</keyword>
<organism evidence="2 3">
    <name type="scientific">Sphingobium boeckii</name>
    <dbReference type="NCBI Taxonomy" id="1082345"/>
    <lineage>
        <taxon>Bacteria</taxon>
        <taxon>Pseudomonadati</taxon>
        <taxon>Pseudomonadota</taxon>
        <taxon>Alphaproteobacteria</taxon>
        <taxon>Sphingomonadales</taxon>
        <taxon>Sphingomonadaceae</taxon>
        <taxon>Sphingobium</taxon>
    </lineage>
</organism>
<name>A0A7W9AG02_9SPHN</name>
<feature type="signal peptide" evidence="1">
    <location>
        <begin position="1"/>
        <end position="25"/>
    </location>
</feature>
<sequence>MKRRDFITTAAAAATIGGLLTRAGAATMPVAAQSPRLGALRAVTIPAPDLDFIEKAYRTYLGYQTVWRGTVPAETARSWGAPAIAGKRVVVMAPSSGDPTYLRFVEQALPSSYRPLTTYGWNAAELLVADADALGERLKGSPFDIIGAPRMLDGWPTAKAMQVVGPAKEVLYFTHFGPDPKQPELYVPPKAFVDYCFVAIVGTPDMDAAVANYASKFSTTSYGTFDIANIIISNANGLPADTRHKLNTVKLDNGRMIEVDQFPSVAKFRAKPKGGLPPGIALVTFDYTGGDGDLNWVGKAPASTMPPVGGHSTSVLLGTVGEIIEVIRA</sequence>
<dbReference type="Proteomes" id="UP000549617">
    <property type="component" value="Unassembled WGS sequence"/>
</dbReference>
<evidence type="ECO:0000256" key="1">
    <source>
        <dbReference type="SAM" id="SignalP"/>
    </source>
</evidence>
<reference evidence="2 3" key="1">
    <citation type="submission" date="2020-08" db="EMBL/GenBank/DDBJ databases">
        <title>Genomic Encyclopedia of Type Strains, Phase IV (KMG-IV): sequencing the most valuable type-strain genomes for metagenomic binning, comparative biology and taxonomic classification.</title>
        <authorList>
            <person name="Goeker M."/>
        </authorList>
    </citation>
    <scope>NUCLEOTIDE SEQUENCE [LARGE SCALE GENOMIC DNA]</scope>
    <source>
        <strain evidence="2 3">DSM 25079</strain>
    </source>
</reference>
<gene>
    <name evidence="2" type="ORF">FHS49_000989</name>
</gene>
<dbReference type="EMBL" id="JACIJC010000001">
    <property type="protein sequence ID" value="MBB5684998.1"/>
    <property type="molecule type" value="Genomic_DNA"/>
</dbReference>
<accession>A0A7W9AG02</accession>
<dbReference type="InterPro" id="IPR029068">
    <property type="entry name" value="Glyas_Bleomycin-R_OHBP_Dase"/>
</dbReference>
<evidence type="ECO:0000313" key="3">
    <source>
        <dbReference type="Proteomes" id="UP000549617"/>
    </source>
</evidence>
<dbReference type="SUPFAM" id="SSF54593">
    <property type="entry name" value="Glyoxalase/Bleomycin resistance protein/Dihydroxybiphenyl dioxygenase"/>
    <property type="match status" value="1"/>
</dbReference>